<dbReference type="PANTHER" id="PTHR42756">
    <property type="entry name" value="TRANSCRIPTIONAL REGULATOR, MARR"/>
    <property type="match status" value="1"/>
</dbReference>
<dbReference type="PANTHER" id="PTHR42756:SF1">
    <property type="entry name" value="TRANSCRIPTIONAL REPRESSOR OF EMRAB OPERON"/>
    <property type="match status" value="1"/>
</dbReference>
<dbReference type="PROSITE" id="PS50995">
    <property type="entry name" value="HTH_MARR_2"/>
    <property type="match status" value="1"/>
</dbReference>
<evidence type="ECO:0000256" key="3">
    <source>
        <dbReference type="ARBA" id="ARBA00023163"/>
    </source>
</evidence>
<dbReference type="GO" id="GO:0003677">
    <property type="term" value="F:DNA binding"/>
    <property type="evidence" value="ECO:0007669"/>
    <property type="project" value="UniProtKB-KW"/>
</dbReference>
<evidence type="ECO:0000313" key="6">
    <source>
        <dbReference type="Proteomes" id="UP000184474"/>
    </source>
</evidence>
<evidence type="ECO:0000313" key="5">
    <source>
        <dbReference type="EMBL" id="SHJ65877.1"/>
    </source>
</evidence>
<organism evidence="5 6">
    <name type="scientific">Reichenbachiella agariperforans</name>
    <dbReference type="NCBI Taxonomy" id="156994"/>
    <lineage>
        <taxon>Bacteria</taxon>
        <taxon>Pseudomonadati</taxon>
        <taxon>Bacteroidota</taxon>
        <taxon>Cytophagia</taxon>
        <taxon>Cytophagales</taxon>
        <taxon>Reichenbachiellaceae</taxon>
        <taxon>Reichenbachiella</taxon>
    </lineage>
</organism>
<dbReference type="Pfam" id="PF01047">
    <property type="entry name" value="MarR"/>
    <property type="match status" value="1"/>
</dbReference>
<keyword evidence="6" id="KW-1185">Reference proteome</keyword>
<dbReference type="RefSeq" id="WP_073119587.1">
    <property type="nucleotide sequence ID" value="NZ_FRAA01000001.1"/>
</dbReference>
<accession>A0A1M6L3S9</accession>
<keyword evidence="2 5" id="KW-0238">DNA-binding</keyword>
<dbReference type="EMBL" id="FRAA01000001">
    <property type="protein sequence ID" value="SHJ65877.1"/>
    <property type="molecule type" value="Genomic_DNA"/>
</dbReference>
<dbReference type="SMART" id="SM00347">
    <property type="entry name" value="HTH_MARR"/>
    <property type="match status" value="1"/>
</dbReference>
<gene>
    <name evidence="5" type="ORF">SAMN04488028_101813</name>
</gene>
<feature type="domain" description="HTH marR-type" evidence="4">
    <location>
        <begin position="9"/>
        <end position="143"/>
    </location>
</feature>
<dbReference type="AlphaFoldDB" id="A0A1M6L3S9"/>
<dbReference type="InterPro" id="IPR036388">
    <property type="entry name" value="WH-like_DNA-bd_sf"/>
</dbReference>
<dbReference type="GO" id="GO:0003700">
    <property type="term" value="F:DNA-binding transcription factor activity"/>
    <property type="evidence" value="ECO:0007669"/>
    <property type="project" value="InterPro"/>
</dbReference>
<dbReference type="STRING" id="156994.SAMN04488028_101813"/>
<keyword evidence="1" id="KW-0805">Transcription regulation</keyword>
<evidence type="ECO:0000256" key="2">
    <source>
        <dbReference type="ARBA" id="ARBA00023125"/>
    </source>
</evidence>
<proteinExistence type="predicted"/>
<dbReference type="Gene3D" id="1.10.10.10">
    <property type="entry name" value="Winged helix-like DNA-binding domain superfamily/Winged helix DNA-binding domain"/>
    <property type="match status" value="1"/>
</dbReference>
<sequence>MSKNMHPLDESLLPWIGKTTKALDHFITEMFASCGIQLTKAQFILLRVLAKHEGIKQNDLASFASREKTTLARLLTTMEKKNLVYRKGSDTDKRTNLVFISPQGKEELDKAIPALVESLQLIQSGITKKELSITLGVLQRIRKNINADEFSNPCKH</sequence>
<evidence type="ECO:0000259" key="4">
    <source>
        <dbReference type="PROSITE" id="PS50995"/>
    </source>
</evidence>
<dbReference type="InterPro" id="IPR000835">
    <property type="entry name" value="HTH_MarR-typ"/>
</dbReference>
<name>A0A1M6L3S9_REIAG</name>
<evidence type="ECO:0000256" key="1">
    <source>
        <dbReference type="ARBA" id="ARBA00023015"/>
    </source>
</evidence>
<dbReference type="InterPro" id="IPR036390">
    <property type="entry name" value="WH_DNA-bd_sf"/>
</dbReference>
<keyword evidence="3" id="KW-0804">Transcription</keyword>
<protein>
    <submittedName>
        <fullName evidence="5">DNA-binding transcriptional regulator, MarR family</fullName>
    </submittedName>
</protein>
<dbReference type="SUPFAM" id="SSF46785">
    <property type="entry name" value="Winged helix' DNA-binding domain"/>
    <property type="match status" value="1"/>
</dbReference>
<dbReference type="Proteomes" id="UP000184474">
    <property type="component" value="Unassembled WGS sequence"/>
</dbReference>
<reference evidence="6" key="1">
    <citation type="submission" date="2016-11" db="EMBL/GenBank/DDBJ databases">
        <authorList>
            <person name="Varghese N."/>
            <person name="Submissions S."/>
        </authorList>
    </citation>
    <scope>NUCLEOTIDE SEQUENCE [LARGE SCALE GENOMIC DNA]</scope>
    <source>
        <strain evidence="6">DSM 26134</strain>
    </source>
</reference>